<keyword evidence="4" id="KW-0234">DNA repair</keyword>
<comment type="subcellular location">
    <subcellularLocation>
        <location evidence="1">Nucleus</location>
    </subcellularLocation>
</comment>
<dbReference type="InterPro" id="IPR026126">
    <property type="entry name" value="BABAM1"/>
</dbReference>
<keyword evidence="5" id="KW-0539">Nucleus</keyword>
<feature type="region of interest" description="Disordered" evidence="6">
    <location>
        <begin position="1"/>
        <end position="22"/>
    </location>
</feature>
<name>A0A8T0SZH6_PANVG</name>
<protein>
    <recommendedName>
        <fullName evidence="9">BRISC and BRCA1-A complex member 1</fullName>
    </recommendedName>
</protein>
<sequence length="285" mass="31151">MATDPTPQAAAAAAPRYALPPGRLPAEDILFCVDVDLEVSAEMKSAASAPSSGSASTASPPPQQPQPQPGPRPGVRRMDAVRQALLLFVHSKLTMCPDHRFAFASIGETVSMVKKDFSNDVGSAMEAIQSLSASETRYATADLTQLFKIAYHEGKIAESQGRLLRVVLIYCRSSTKPHHQWPVKPKNFTLDIIYLHDKPTADNCPQKVYDALVDALEHVSQYEGYIFETGQGLARVLFRLMCVLLSHPLQRTIQDDLDIPKQVVKKTLAIEAAQNEDGTPVSSQQ</sequence>
<evidence type="ECO:0000256" key="6">
    <source>
        <dbReference type="SAM" id="MobiDB-lite"/>
    </source>
</evidence>
<dbReference type="CDD" id="cd21502">
    <property type="entry name" value="vWA_BABAM1"/>
    <property type="match status" value="1"/>
</dbReference>
<evidence type="ECO:0008006" key="9">
    <source>
        <dbReference type="Google" id="ProtNLM"/>
    </source>
</evidence>
<feature type="compositionally biased region" description="Low complexity" evidence="6">
    <location>
        <begin position="1"/>
        <end position="21"/>
    </location>
</feature>
<feature type="compositionally biased region" description="Pro residues" evidence="6">
    <location>
        <begin position="59"/>
        <end position="72"/>
    </location>
</feature>
<keyword evidence="3" id="KW-0227">DNA damage</keyword>
<gene>
    <name evidence="7" type="ORF">PVAP13_4NG055200</name>
</gene>
<dbReference type="EMBL" id="CM029044">
    <property type="protein sequence ID" value="KAG2604230.1"/>
    <property type="molecule type" value="Genomic_DNA"/>
</dbReference>
<evidence type="ECO:0000256" key="4">
    <source>
        <dbReference type="ARBA" id="ARBA00023204"/>
    </source>
</evidence>
<proteinExistence type="predicted"/>
<dbReference type="PANTHER" id="PTHR15660">
    <property type="entry name" value="BRISC AND BRCA1-A COMPLEX MEMBER 1"/>
    <property type="match status" value="1"/>
</dbReference>
<keyword evidence="8" id="KW-1185">Reference proteome</keyword>
<dbReference type="OrthoDB" id="547311at2759"/>
<accession>A0A8T0SZH6</accession>
<dbReference type="Proteomes" id="UP000823388">
    <property type="component" value="Chromosome 4N"/>
</dbReference>
<evidence type="ECO:0000256" key="2">
    <source>
        <dbReference type="ARBA" id="ARBA00022490"/>
    </source>
</evidence>
<organism evidence="7 8">
    <name type="scientific">Panicum virgatum</name>
    <name type="common">Blackwell switchgrass</name>
    <dbReference type="NCBI Taxonomy" id="38727"/>
    <lineage>
        <taxon>Eukaryota</taxon>
        <taxon>Viridiplantae</taxon>
        <taxon>Streptophyta</taxon>
        <taxon>Embryophyta</taxon>
        <taxon>Tracheophyta</taxon>
        <taxon>Spermatophyta</taxon>
        <taxon>Magnoliopsida</taxon>
        <taxon>Liliopsida</taxon>
        <taxon>Poales</taxon>
        <taxon>Poaceae</taxon>
        <taxon>PACMAD clade</taxon>
        <taxon>Panicoideae</taxon>
        <taxon>Panicodae</taxon>
        <taxon>Paniceae</taxon>
        <taxon>Panicinae</taxon>
        <taxon>Panicum</taxon>
        <taxon>Panicum sect. Hiantes</taxon>
    </lineage>
</organism>
<reference evidence="7" key="1">
    <citation type="submission" date="2020-05" db="EMBL/GenBank/DDBJ databases">
        <title>WGS assembly of Panicum virgatum.</title>
        <authorList>
            <person name="Lovell J.T."/>
            <person name="Jenkins J."/>
            <person name="Shu S."/>
            <person name="Juenger T.E."/>
            <person name="Schmutz J."/>
        </authorList>
    </citation>
    <scope>NUCLEOTIDE SEQUENCE</scope>
    <source>
        <strain evidence="7">AP13</strain>
    </source>
</reference>
<dbReference type="GO" id="GO:0070552">
    <property type="term" value="C:BRISC complex"/>
    <property type="evidence" value="ECO:0007669"/>
    <property type="project" value="InterPro"/>
</dbReference>
<dbReference type="AlphaFoldDB" id="A0A8T0SZH6"/>
<feature type="region of interest" description="Disordered" evidence="6">
    <location>
        <begin position="43"/>
        <end position="75"/>
    </location>
</feature>
<evidence type="ECO:0000256" key="3">
    <source>
        <dbReference type="ARBA" id="ARBA00022763"/>
    </source>
</evidence>
<evidence type="ECO:0000256" key="1">
    <source>
        <dbReference type="ARBA" id="ARBA00004123"/>
    </source>
</evidence>
<keyword evidence="2" id="KW-0963">Cytoplasm</keyword>
<dbReference type="PANTHER" id="PTHR15660:SF1">
    <property type="entry name" value="BRISC AND BRCA1-A COMPLEX MEMBER 1"/>
    <property type="match status" value="1"/>
</dbReference>
<comment type="caution">
    <text evidence="7">The sequence shown here is derived from an EMBL/GenBank/DDBJ whole genome shotgun (WGS) entry which is preliminary data.</text>
</comment>
<feature type="compositionally biased region" description="Low complexity" evidence="6">
    <location>
        <begin position="45"/>
        <end position="58"/>
    </location>
</feature>
<dbReference type="GO" id="GO:0006281">
    <property type="term" value="P:DNA repair"/>
    <property type="evidence" value="ECO:0007669"/>
    <property type="project" value="UniProtKB-KW"/>
</dbReference>
<dbReference type="GO" id="GO:0045739">
    <property type="term" value="P:positive regulation of DNA repair"/>
    <property type="evidence" value="ECO:0007669"/>
    <property type="project" value="InterPro"/>
</dbReference>
<evidence type="ECO:0000313" key="7">
    <source>
        <dbReference type="EMBL" id="KAG2604230.1"/>
    </source>
</evidence>
<evidence type="ECO:0000256" key="5">
    <source>
        <dbReference type="ARBA" id="ARBA00023242"/>
    </source>
</evidence>
<evidence type="ECO:0000313" key="8">
    <source>
        <dbReference type="Proteomes" id="UP000823388"/>
    </source>
</evidence>